<evidence type="ECO:0000313" key="7">
    <source>
        <dbReference type="Proteomes" id="UP000191931"/>
    </source>
</evidence>
<dbReference type="InterPro" id="IPR007202">
    <property type="entry name" value="4Fe-4S_dom"/>
</dbReference>
<gene>
    <name evidence="6" type="ORF">MTBBW1_120013</name>
</gene>
<dbReference type="Pfam" id="PF04060">
    <property type="entry name" value="FeS"/>
    <property type="match status" value="1"/>
</dbReference>
<accession>A0A1W1H611</accession>
<dbReference type="InterPro" id="IPR011005">
    <property type="entry name" value="Dihydropteroate_synth-like_sf"/>
</dbReference>
<sequence length="282" mass="31948">MAKFKNTMEIFTLLDKSNCRKCGKKTCLAFAASVFQGEKKLGDCPLLEKDIIERYEKDELPEDGHPVRSIIQENQDAFMEEMKQKISKVNLEEAALRTGGKFDGGKLTIKILGKDFSVDQNGAIYTGIHVNPWIAAPVFNYILHSEGKEPTGKWVAFRDLKDGRERYPLFRQRCEMPMKKVADIYTDLFSDMVSVLNGKEVAREFQSDISVVMHVLPKVPVMICYWLPEDGLDSSLNIYFDETADRNLEIGAIFSLGAGLTQMFTKMAITHGYEVSLDANHR</sequence>
<keyword evidence="4" id="KW-0411">Iron-sulfur</keyword>
<dbReference type="STRING" id="1246637.MTBBW1_120013"/>
<dbReference type="InterPro" id="IPR024264">
    <property type="entry name" value="DUF3786"/>
</dbReference>
<dbReference type="Gene3D" id="3.20.20.20">
    <property type="entry name" value="Dihydropteroate synthase-like"/>
    <property type="match status" value="1"/>
</dbReference>
<dbReference type="GO" id="GO:0051539">
    <property type="term" value="F:4 iron, 4 sulfur cluster binding"/>
    <property type="evidence" value="ECO:0007669"/>
    <property type="project" value="UniProtKB-KW"/>
</dbReference>
<dbReference type="PROSITE" id="PS51656">
    <property type="entry name" value="4FE4S"/>
    <property type="match status" value="1"/>
</dbReference>
<keyword evidence="3" id="KW-0408">Iron</keyword>
<name>A0A1W1H611_9BACT</name>
<dbReference type="OrthoDB" id="9793312at2"/>
<feature type="domain" description="4Fe-4S" evidence="5">
    <location>
        <begin position="1"/>
        <end position="61"/>
    </location>
</feature>
<dbReference type="RefSeq" id="WP_080798814.1">
    <property type="nucleotide sequence ID" value="NZ_LT828540.1"/>
</dbReference>
<keyword evidence="2" id="KW-0479">Metal-binding</keyword>
<dbReference type="EMBL" id="FWEV01000024">
    <property type="protein sequence ID" value="SLM27892.1"/>
    <property type="molecule type" value="Genomic_DNA"/>
</dbReference>
<dbReference type="Pfam" id="PF12654">
    <property type="entry name" value="DUF3786"/>
    <property type="match status" value="1"/>
</dbReference>
<evidence type="ECO:0000313" key="6">
    <source>
        <dbReference type="EMBL" id="SLM27892.1"/>
    </source>
</evidence>
<protein>
    <submittedName>
        <fullName evidence="6">Fe-S cluster domain protein</fullName>
    </submittedName>
</protein>
<reference evidence="6 7" key="1">
    <citation type="submission" date="2017-03" db="EMBL/GenBank/DDBJ databases">
        <authorList>
            <person name="Afonso C.L."/>
            <person name="Miller P.J."/>
            <person name="Scott M.A."/>
            <person name="Spackman E."/>
            <person name="Goraichik I."/>
            <person name="Dimitrov K.M."/>
            <person name="Suarez D.L."/>
            <person name="Swayne D.E."/>
        </authorList>
    </citation>
    <scope>NUCLEOTIDE SEQUENCE [LARGE SCALE GENOMIC DNA]</scope>
    <source>
        <strain evidence="6">PRJEB14757</strain>
    </source>
</reference>
<evidence type="ECO:0000256" key="3">
    <source>
        <dbReference type="ARBA" id="ARBA00023004"/>
    </source>
</evidence>
<evidence type="ECO:0000256" key="1">
    <source>
        <dbReference type="ARBA" id="ARBA00022485"/>
    </source>
</evidence>
<organism evidence="6 7">
    <name type="scientific">Desulfamplus magnetovallimortis</name>
    <dbReference type="NCBI Taxonomy" id="1246637"/>
    <lineage>
        <taxon>Bacteria</taxon>
        <taxon>Pseudomonadati</taxon>
        <taxon>Thermodesulfobacteriota</taxon>
        <taxon>Desulfobacteria</taxon>
        <taxon>Desulfobacterales</taxon>
        <taxon>Desulfobacteraceae</taxon>
        <taxon>Desulfamplus</taxon>
    </lineage>
</organism>
<keyword evidence="7" id="KW-1185">Reference proteome</keyword>
<evidence type="ECO:0000256" key="4">
    <source>
        <dbReference type="ARBA" id="ARBA00023014"/>
    </source>
</evidence>
<evidence type="ECO:0000256" key="2">
    <source>
        <dbReference type="ARBA" id="ARBA00022723"/>
    </source>
</evidence>
<dbReference type="AlphaFoldDB" id="A0A1W1H611"/>
<evidence type="ECO:0000259" key="5">
    <source>
        <dbReference type="PROSITE" id="PS51656"/>
    </source>
</evidence>
<dbReference type="GO" id="GO:0046872">
    <property type="term" value="F:metal ion binding"/>
    <property type="evidence" value="ECO:0007669"/>
    <property type="project" value="UniProtKB-KW"/>
</dbReference>
<proteinExistence type="predicted"/>
<keyword evidence="1" id="KW-0004">4Fe-4S</keyword>
<dbReference type="Proteomes" id="UP000191931">
    <property type="component" value="Unassembled WGS sequence"/>
</dbReference>